<dbReference type="STRING" id="1314674.A0A0D7AW48"/>
<dbReference type="PANTHER" id="PTHR36855:SF1">
    <property type="entry name" value="PEROXISOME MEMBRANE ANCHOR PROTEIN PEX14P N-TERMINAL DOMAIN-CONTAINING PROTEIN"/>
    <property type="match status" value="1"/>
</dbReference>
<dbReference type="InterPro" id="IPR058841">
    <property type="entry name" value="HTH_76"/>
</dbReference>
<dbReference type="OrthoDB" id="9936937at2759"/>
<organism evidence="4 5">
    <name type="scientific">Cylindrobasidium torrendii FP15055 ss-10</name>
    <dbReference type="NCBI Taxonomy" id="1314674"/>
    <lineage>
        <taxon>Eukaryota</taxon>
        <taxon>Fungi</taxon>
        <taxon>Dikarya</taxon>
        <taxon>Basidiomycota</taxon>
        <taxon>Agaricomycotina</taxon>
        <taxon>Agaricomycetes</taxon>
        <taxon>Agaricomycetidae</taxon>
        <taxon>Agaricales</taxon>
        <taxon>Marasmiineae</taxon>
        <taxon>Physalacriaceae</taxon>
        <taxon>Cylindrobasidium</taxon>
    </lineage>
</organism>
<feature type="region of interest" description="Disordered" evidence="1">
    <location>
        <begin position="97"/>
        <end position="141"/>
    </location>
</feature>
<gene>
    <name evidence="4" type="ORF">CYLTODRAFT_458831</name>
</gene>
<dbReference type="Pfam" id="PF17733">
    <property type="entry name" value="KPWE_dom"/>
    <property type="match status" value="1"/>
</dbReference>
<dbReference type="InterPro" id="IPR040554">
    <property type="entry name" value="KPWE_PEX14_dom"/>
</dbReference>
<evidence type="ECO:0000256" key="1">
    <source>
        <dbReference type="SAM" id="MobiDB-lite"/>
    </source>
</evidence>
<dbReference type="AlphaFoldDB" id="A0A0D7AW48"/>
<dbReference type="Pfam" id="PF25871">
    <property type="entry name" value="HTH_76"/>
    <property type="match status" value="1"/>
</dbReference>
<dbReference type="PANTHER" id="PTHR36855">
    <property type="entry name" value="CHROMOSOME 10, WHOLE GENOME SHOTGUN SEQUENCE"/>
    <property type="match status" value="1"/>
</dbReference>
<protein>
    <submittedName>
        <fullName evidence="4">Uncharacterized protein</fullName>
    </submittedName>
</protein>
<reference evidence="4 5" key="1">
    <citation type="journal article" date="2015" name="Fungal Genet. Biol.">
        <title>Evolution of novel wood decay mechanisms in Agaricales revealed by the genome sequences of Fistulina hepatica and Cylindrobasidium torrendii.</title>
        <authorList>
            <person name="Floudas D."/>
            <person name="Held B.W."/>
            <person name="Riley R."/>
            <person name="Nagy L.G."/>
            <person name="Koehler G."/>
            <person name="Ransdell A.S."/>
            <person name="Younus H."/>
            <person name="Chow J."/>
            <person name="Chiniquy J."/>
            <person name="Lipzen A."/>
            <person name="Tritt A."/>
            <person name="Sun H."/>
            <person name="Haridas S."/>
            <person name="LaButti K."/>
            <person name="Ohm R.A."/>
            <person name="Kues U."/>
            <person name="Blanchette R.A."/>
            <person name="Grigoriev I.V."/>
            <person name="Minto R.E."/>
            <person name="Hibbett D.S."/>
        </authorList>
    </citation>
    <scope>NUCLEOTIDE SEQUENCE [LARGE SCALE GENOMIC DNA]</scope>
    <source>
        <strain evidence="4 5">FP15055 ss-10</strain>
    </source>
</reference>
<sequence>MSSSWPQTIISNLEMADQFRAYDFENDIQFQQGMASILSQNPAPDVLMNAKLFYFNRIAGVSLTPADIHSQSASESSSVTEDTPQTLTFAQLKDLIESGRTDEIPNNKPISGELNTAPPSVSLASARRKPWEKGEGTESNV</sequence>
<evidence type="ECO:0000259" key="2">
    <source>
        <dbReference type="Pfam" id="PF17733"/>
    </source>
</evidence>
<evidence type="ECO:0000259" key="3">
    <source>
        <dbReference type="Pfam" id="PF25871"/>
    </source>
</evidence>
<dbReference type="Proteomes" id="UP000054007">
    <property type="component" value="Unassembled WGS sequence"/>
</dbReference>
<feature type="domain" description="PEX14-like helix-turn-helix" evidence="3">
    <location>
        <begin position="16"/>
        <end position="74"/>
    </location>
</feature>
<feature type="compositionally biased region" description="Basic and acidic residues" evidence="1">
    <location>
        <begin position="129"/>
        <end position="141"/>
    </location>
</feature>
<dbReference type="EMBL" id="KN880764">
    <property type="protein sequence ID" value="KIY62618.1"/>
    <property type="molecule type" value="Genomic_DNA"/>
</dbReference>
<evidence type="ECO:0000313" key="4">
    <source>
        <dbReference type="EMBL" id="KIY62618.1"/>
    </source>
</evidence>
<proteinExistence type="predicted"/>
<name>A0A0D7AW48_9AGAR</name>
<evidence type="ECO:0000313" key="5">
    <source>
        <dbReference type="Proteomes" id="UP000054007"/>
    </source>
</evidence>
<keyword evidence="5" id="KW-1185">Reference proteome</keyword>
<feature type="domain" description="Peroxisomal membrane protein PEX14-like KPWE" evidence="2">
    <location>
        <begin position="84"/>
        <end position="133"/>
    </location>
</feature>
<accession>A0A0D7AW48</accession>
<feature type="compositionally biased region" description="Polar residues" evidence="1">
    <location>
        <begin position="113"/>
        <end position="123"/>
    </location>
</feature>